<gene>
    <name evidence="3" type="ORF">DY240_20650</name>
</gene>
<accession>A0A418KLT2</accession>
<evidence type="ECO:0000256" key="2">
    <source>
        <dbReference type="SAM" id="Phobius"/>
    </source>
</evidence>
<keyword evidence="2" id="KW-0472">Membrane</keyword>
<dbReference type="InterPro" id="IPR012332">
    <property type="entry name" value="Autotransporter_pectin_lyase_C"/>
</dbReference>
<feature type="compositionally biased region" description="Acidic residues" evidence="1">
    <location>
        <begin position="720"/>
        <end position="755"/>
    </location>
</feature>
<sequence>MTCRWTGAAADANWSTAQNWADCGGGAPGDGDGVVFGAGAADTEAVNDLGGTTFSVLRVEEPGYALSGDDIEAHFFNVSAPTTLATSLEVPSGAGEHLHHVAADLTIEAPHQLRFAQGADATDIVNVADGATLRTRIGGGDQALRFWGGGTVELRGTTYAGTIGLEDAVTLRCGGDDCGGAGGAVTVVEDATLEFTGDTEFQRPITLGAGGVLEPYSLVAGPHAVTLAEPVTVGAWVRVQGGTGGDPLEFAGDLHLGDDALDLHGAATVPQFASLTSDPNGELRVGTIETPGSFSIEEGQLGHEGLTSVSGTGSLLVVNDAVALGPAGSGITTVGNGATVGTADTITLDEDIRLGARSVLATLAPGAGLTVTDVRLETGGGRVETRATPSFVDLVSVEGIDGLELASAGIDAPIIFSEGGSSTYTGDTVAESGAVALRRDTSVTGDLEIQDAHVTTIHSNHADLHDLVPDTAELSITGDGAFVLNDNEAIGALSGSAGSVLLVDAASGLDVTGEAATAFGGDLRGGGTLRHSGDGALTLGGDWTQNADGSRLAVDGGTVAVDGDLGLTAATVQGSLRGTGTVGSLTLESGTVAAGASPGCLTVNGEFTGDGTLGVELGGHEPCGTFDRIATDHQTLGDLTWDVTVLDGFAPAEGDEFAVVTTAGPGSTDLPAQEVTSGEYAFDAVWDGTDVLLRVTSAPENPTSTPSPSDEPTGSPTDGPGDESGDGSEDGSGDGSDDGAADGSDEGSGGDDDLLPDTGVWTAGGLALAALLVAAGVLALRARRRAMHAA</sequence>
<evidence type="ECO:0000313" key="4">
    <source>
        <dbReference type="Proteomes" id="UP000284057"/>
    </source>
</evidence>
<keyword evidence="4" id="KW-1185">Reference proteome</keyword>
<protein>
    <submittedName>
        <fullName evidence="3">Uncharacterized protein</fullName>
    </submittedName>
</protein>
<dbReference type="InterPro" id="IPR011050">
    <property type="entry name" value="Pectin_lyase_fold/virulence"/>
</dbReference>
<keyword evidence="2" id="KW-0812">Transmembrane</keyword>
<dbReference type="AlphaFoldDB" id="A0A418KLT2"/>
<reference evidence="3 4" key="1">
    <citation type="submission" date="2018-09" db="EMBL/GenBank/DDBJ databases">
        <title>Isolation, diversity and antifungal activity of actinobacteria from wheat.</title>
        <authorList>
            <person name="Han C."/>
        </authorList>
    </citation>
    <scope>NUCLEOTIDE SEQUENCE [LARGE SCALE GENOMIC DNA]</scope>
    <source>
        <strain evidence="3 4">NEAU-YY265</strain>
    </source>
</reference>
<evidence type="ECO:0000313" key="3">
    <source>
        <dbReference type="EMBL" id="RIQ18884.1"/>
    </source>
</evidence>
<evidence type="ECO:0000256" key="1">
    <source>
        <dbReference type="SAM" id="MobiDB-lite"/>
    </source>
</evidence>
<dbReference type="Gene3D" id="2.160.20.20">
    <property type="match status" value="1"/>
</dbReference>
<dbReference type="Proteomes" id="UP000284057">
    <property type="component" value="Unassembled WGS sequence"/>
</dbReference>
<keyword evidence="2" id="KW-1133">Transmembrane helix</keyword>
<comment type="caution">
    <text evidence="3">The sequence shown here is derived from an EMBL/GenBank/DDBJ whole genome shotgun (WGS) entry which is preliminary data.</text>
</comment>
<feature type="transmembrane region" description="Helical" evidence="2">
    <location>
        <begin position="760"/>
        <end position="780"/>
    </location>
</feature>
<organism evidence="3 4">
    <name type="scientific">Jiangella rhizosphaerae</name>
    <dbReference type="NCBI Taxonomy" id="2293569"/>
    <lineage>
        <taxon>Bacteria</taxon>
        <taxon>Bacillati</taxon>
        <taxon>Actinomycetota</taxon>
        <taxon>Actinomycetes</taxon>
        <taxon>Jiangellales</taxon>
        <taxon>Jiangellaceae</taxon>
        <taxon>Jiangella</taxon>
    </lineage>
</organism>
<dbReference type="SUPFAM" id="SSF51126">
    <property type="entry name" value="Pectin lyase-like"/>
    <property type="match status" value="1"/>
</dbReference>
<feature type="region of interest" description="Disordered" evidence="1">
    <location>
        <begin position="697"/>
        <end position="756"/>
    </location>
</feature>
<feature type="compositionally biased region" description="Low complexity" evidence="1">
    <location>
        <begin position="697"/>
        <end position="719"/>
    </location>
</feature>
<proteinExistence type="predicted"/>
<dbReference type="EMBL" id="QUAL01000186">
    <property type="protein sequence ID" value="RIQ18884.1"/>
    <property type="molecule type" value="Genomic_DNA"/>
</dbReference>
<name>A0A418KLT2_9ACTN</name>